<organism evidence="4 5">
    <name type="scientific">Eupransor demetentiae</name>
    <dbReference type="NCBI Taxonomy" id="3109584"/>
    <lineage>
        <taxon>Bacteria</taxon>
        <taxon>Bacillati</taxon>
        <taxon>Bacillota</taxon>
        <taxon>Bacilli</taxon>
        <taxon>Lactobacillales</taxon>
        <taxon>Lactobacillaceae</taxon>
        <taxon>Eupransor</taxon>
    </lineage>
</organism>
<keyword evidence="4" id="KW-0687">Ribonucleoprotein</keyword>
<feature type="domain" description="N-acetyltransferase" evidence="3">
    <location>
        <begin position="3"/>
        <end position="171"/>
    </location>
</feature>
<keyword evidence="5" id="KW-1185">Reference proteome</keyword>
<evidence type="ECO:0000256" key="1">
    <source>
        <dbReference type="ARBA" id="ARBA00022679"/>
    </source>
</evidence>
<dbReference type="SUPFAM" id="SSF55729">
    <property type="entry name" value="Acyl-CoA N-acyltransferases (Nat)"/>
    <property type="match status" value="1"/>
</dbReference>
<name>A0ABP0EQ80_9LACO</name>
<gene>
    <name evidence="4" type="ORF">R54876_GBNLAHCA_01029</name>
</gene>
<keyword evidence="2 4" id="KW-0012">Acyltransferase</keyword>
<sequence>MQGQIKLVTPKDVIHLQQLSIESFSDTFRKDNDRAHLAEYLAKNYSDRQLTAEVANPDSEFYFNMVGEKYAGYIKLNVGQAQTEYRDADGMEIQRLYLKQRYKGQGLGRQLMEFAIKQAKKAGKKYLWLGVWEENESALSFYQKVGFIECGDHDFDFGGDHQRDILMKKEL</sequence>
<dbReference type="EC" id="2.3.1.57" evidence="4"/>
<dbReference type="Gene3D" id="3.40.630.30">
    <property type="match status" value="1"/>
</dbReference>
<dbReference type="RefSeq" id="WP_349642006.1">
    <property type="nucleotide sequence ID" value="NZ_CAWVOH010000002.1"/>
</dbReference>
<dbReference type="GO" id="GO:0005840">
    <property type="term" value="C:ribosome"/>
    <property type="evidence" value="ECO:0007669"/>
    <property type="project" value="UniProtKB-KW"/>
</dbReference>
<dbReference type="GO" id="GO:0004145">
    <property type="term" value="F:diamine N-acetyltransferase activity"/>
    <property type="evidence" value="ECO:0007669"/>
    <property type="project" value="UniProtKB-EC"/>
</dbReference>
<keyword evidence="4" id="KW-0689">Ribosomal protein</keyword>
<evidence type="ECO:0000313" key="5">
    <source>
        <dbReference type="Proteomes" id="UP001314241"/>
    </source>
</evidence>
<dbReference type="InterPro" id="IPR016181">
    <property type="entry name" value="Acyl_CoA_acyltransferase"/>
</dbReference>
<proteinExistence type="predicted"/>
<dbReference type="Pfam" id="PF00583">
    <property type="entry name" value="Acetyltransf_1"/>
    <property type="match status" value="1"/>
</dbReference>
<evidence type="ECO:0000259" key="3">
    <source>
        <dbReference type="PROSITE" id="PS51186"/>
    </source>
</evidence>
<comment type="caution">
    <text evidence="4">The sequence shown here is derived from an EMBL/GenBank/DDBJ whole genome shotgun (WGS) entry which is preliminary data.</text>
</comment>
<dbReference type="PANTHER" id="PTHR42919:SF8">
    <property type="entry name" value="N-ALPHA-ACETYLTRANSFERASE 50"/>
    <property type="match status" value="1"/>
</dbReference>
<evidence type="ECO:0000256" key="2">
    <source>
        <dbReference type="ARBA" id="ARBA00023315"/>
    </source>
</evidence>
<keyword evidence="1 4" id="KW-0808">Transferase</keyword>
<dbReference type="InterPro" id="IPR000182">
    <property type="entry name" value="GNAT_dom"/>
</dbReference>
<dbReference type="PROSITE" id="PS51186">
    <property type="entry name" value="GNAT"/>
    <property type="match status" value="1"/>
</dbReference>
<dbReference type="InterPro" id="IPR051556">
    <property type="entry name" value="N-term/lysine_N-AcTrnsfr"/>
</dbReference>
<dbReference type="EMBL" id="CAWVOH010000002">
    <property type="protein sequence ID" value="CAK8054460.1"/>
    <property type="molecule type" value="Genomic_DNA"/>
</dbReference>
<protein>
    <submittedName>
        <fullName evidence="4">Ribosomal protein S18 acetylase RimI and related acetyltransferases (RimI)</fullName>
        <ecNumber evidence="4">2.3.1.57</ecNumber>
    </submittedName>
</protein>
<accession>A0ABP0EQ80</accession>
<dbReference type="PANTHER" id="PTHR42919">
    <property type="entry name" value="N-ALPHA-ACETYLTRANSFERASE"/>
    <property type="match status" value="1"/>
</dbReference>
<evidence type="ECO:0000313" key="4">
    <source>
        <dbReference type="EMBL" id="CAK8054460.1"/>
    </source>
</evidence>
<dbReference type="CDD" id="cd04301">
    <property type="entry name" value="NAT_SF"/>
    <property type="match status" value="1"/>
</dbReference>
<dbReference type="Proteomes" id="UP001314241">
    <property type="component" value="Unassembled WGS sequence"/>
</dbReference>
<reference evidence="4 5" key="1">
    <citation type="submission" date="2024-01" db="EMBL/GenBank/DDBJ databases">
        <authorList>
            <person name="Botero Cardona J."/>
        </authorList>
    </citation>
    <scope>NUCLEOTIDE SEQUENCE [LARGE SCALE GENOMIC DNA]</scope>
    <source>
        <strain evidence="4 5">LMG 33000</strain>
    </source>
</reference>